<dbReference type="OrthoDB" id="9804453at2"/>
<comment type="similarity">
    <text evidence="4">Belongs to the BPG-independent phosphoglycerate mutase family. A-PGAM subfamily.</text>
</comment>
<dbReference type="AlphaFoldDB" id="A0A5C5WAI1"/>
<reference evidence="8 9" key="1">
    <citation type="submission" date="2019-02" db="EMBL/GenBank/DDBJ databases">
        <title>Deep-cultivation of Planctomycetes and their phenomic and genomic characterization uncovers novel biology.</title>
        <authorList>
            <person name="Wiegand S."/>
            <person name="Jogler M."/>
            <person name="Boedeker C."/>
            <person name="Pinto D."/>
            <person name="Vollmers J."/>
            <person name="Rivas-Marin E."/>
            <person name="Kohn T."/>
            <person name="Peeters S.H."/>
            <person name="Heuer A."/>
            <person name="Rast P."/>
            <person name="Oberbeckmann S."/>
            <person name="Bunk B."/>
            <person name="Jeske O."/>
            <person name="Meyerdierks A."/>
            <person name="Storesund J.E."/>
            <person name="Kallscheuer N."/>
            <person name="Luecker S."/>
            <person name="Lage O.M."/>
            <person name="Pohl T."/>
            <person name="Merkel B.J."/>
            <person name="Hornburger P."/>
            <person name="Mueller R.-W."/>
            <person name="Bruemmer F."/>
            <person name="Labrenz M."/>
            <person name="Spormann A.M."/>
            <person name="Op Den Camp H."/>
            <person name="Overmann J."/>
            <person name="Amann R."/>
            <person name="Jetten M.S.M."/>
            <person name="Mascher T."/>
            <person name="Medema M.H."/>
            <person name="Devos D.P."/>
            <person name="Kaster A.-K."/>
            <person name="Ovreas L."/>
            <person name="Rohde M."/>
            <person name="Galperin M.Y."/>
            <person name="Jogler C."/>
        </authorList>
    </citation>
    <scope>NUCLEOTIDE SEQUENCE [LARGE SCALE GENOMIC DNA]</scope>
    <source>
        <strain evidence="8 9">Pla111</strain>
    </source>
</reference>
<protein>
    <submittedName>
        <fullName evidence="8">Cofactor-independent phosphoglycerate mutase</fullName>
    </submittedName>
</protein>
<evidence type="ECO:0000256" key="5">
    <source>
        <dbReference type="ARBA" id="ARBA00023152"/>
    </source>
</evidence>
<dbReference type="RefSeq" id="WP_146572289.1">
    <property type="nucleotide sequence ID" value="NZ_SJPH01000002.1"/>
</dbReference>
<comment type="caution">
    <text evidence="8">The sequence shown here is derived from an EMBL/GenBank/DDBJ whole genome shotgun (WGS) entry which is preliminary data.</text>
</comment>
<evidence type="ECO:0000256" key="1">
    <source>
        <dbReference type="ARBA" id="ARBA00000370"/>
    </source>
</evidence>
<dbReference type="CDD" id="cd16011">
    <property type="entry name" value="iPGM_like"/>
    <property type="match status" value="1"/>
</dbReference>
<sequence length="410" mass="44059">MKYVIVIPDGAADEPQESLGGKTPLEAAATPHMDALAKQGVVARACHTPKALPAGSEIGNLSLLGYNPFEHFTGRAPMEAAAQGIELAPADWAVRCNLVTIDHQADGPVMVDFTAGHISTEESTALLAEVQRAIASDARWRGALEFTPGVSYRNLLIWRGAKLPAPFTLDTRTQAPHDWTDLVIEDAHPKGPGGDVLVELMEATARLFADHPVNRARVAAGKRPATSVWLWGQGGAPSLAPFAEKYGPQGAMITAVDLLRGIAALVGWDRIEVPGATGYLDTDYAAKGRYAIEALDRYDLVCVHVEAPDEASHEGRVEEKVKAIEAIDREIVGPLVEALERCGKWRIMVSPDHPTFLSTKKHTHGNVPVCLAGTGIAADGFDAYHDRNAAASSTAFDEGWDAMRWFIDAR</sequence>
<comment type="catalytic activity">
    <reaction evidence="1">
        <text>(2R)-2-phosphoglycerate = (2R)-3-phosphoglycerate</text>
        <dbReference type="Rhea" id="RHEA:15901"/>
        <dbReference type="ChEBI" id="CHEBI:58272"/>
        <dbReference type="ChEBI" id="CHEBI:58289"/>
        <dbReference type="EC" id="5.4.2.12"/>
    </reaction>
</comment>
<dbReference type="InterPro" id="IPR004456">
    <property type="entry name" value="Pglycerate_mutase_ApgM"/>
</dbReference>
<dbReference type="EMBL" id="SJPH01000002">
    <property type="protein sequence ID" value="TWT47574.1"/>
    <property type="molecule type" value="Genomic_DNA"/>
</dbReference>
<evidence type="ECO:0000313" key="8">
    <source>
        <dbReference type="EMBL" id="TWT47574.1"/>
    </source>
</evidence>
<dbReference type="PIRSF" id="PIRSF006392">
    <property type="entry name" value="IPGAM_arch"/>
    <property type="match status" value="1"/>
</dbReference>
<name>A0A5C5WAI1_9BACT</name>
<evidence type="ECO:0000259" key="7">
    <source>
        <dbReference type="Pfam" id="PF01676"/>
    </source>
</evidence>
<evidence type="ECO:0000256" key="2">
    <source>
        <dbReference type="ARBA" id="ARBA00002315"/>
    </source>
</evidence>
<dbReference type="GO" id="GO:0004619">
    <property type="term" value="F:phosphoglycerate mutase activity"/>
    <property type="evidence" value="ECO:0007669"/>
    <property type="project" value="UniProtKB-EC"/>
</dbReference>
<feature type="domain" description="Metalloenzyme" evidence="7">
    <location>
        <begin position="1"/>
        <end position="378"/>
    </location>
</feature>
<dbReference type="Pfam" id="PF10143">
    <property type="entry name" value="PhosphMutase"/>
    <property type="match status" value="1"/>
</dbReference>
<keyword evidence="5" id="KW-0324">Glycolysis</keyword>
<accession>A0A5C5WAI1</accession>
<dbReference type="InterPro" id="IPR042253">
    <property type="entry name" value="Pglycerate_mutase_ApgM_sf"/>
</dbReference>
<dbReference type="Gene3D" id="3.40.720.10">
    <property type="entry name" value="Alkaline Phosphatase, subunit A"/>
    <property type="match status" value="1"/>
</dbReference>
<dbReference type="Pfam" id="PF01676">
    <property type="entry name" value="Metalloenzyme"/>
    <property type="match status" value="1"/>
</dbReference>
<keyword evidence="6" id="KW-0413">Isomerase</keyword>
<dbReference type="InterPro" id="IPR023665">
    <property type="entry name" value="ApgAM_prokaryotes"/>
</dbReference>
<evidence type="ECO:0000256" key="4">
    <source>
        <dbReference type="ARBA" id="ARBA00005524"/>
    </source>
</evidence>
<dbReference type="NCBIfam" id="TIGR00306">
    <property type="entry name" value="apgM"/>
    <property type="match status" value="1"/>
</dbReference>
<dbReference type="SUPFAM" id="SSF53649">
    <property type="entry name" value="Alkaline phosphatase-like"/>
    <property type="match status" value="1"/>
</dbReference>
<evidence type="ECO:0000256" key="3">
    <source>
        <dbReference type="ARBA" id="ARBA00004921"/>
    </source>
</evidence>
<organism evidence="8 9">
    <name type="scientific">Botrimarina hoheduenensis</name>
    <dbReference type="NCBI Taxonomy" id="2528000"/>
    <lineage>
        <taxon>Bacteria</taxon>
        <taxon>Pseudomonadati</taxon>
        <taxon>Planctomycetota</taxon>
        <taxon>Planctomycetia</taxon>
        <taxon>Pirellulales</taxon>
        <taxon>Lacipirellulaceae</taxon>
        <taxon>Botrimarina</taxon>
    </lineage>
</organism>
<proteinExistence type="inferred from homology"/>
<dbReference type="PANTHER" id="PTHR31209">
    <property type="entry name" value="COFACTOR-INDEPENDENT PHOSPHOGLYCERATE MUTASE"/>
    <property type="match status" value="1"/>
</dbReference>
<keyword evidence="9" id="KW-1185">Reference proteome</keyword>
<evidence type="ECO:0000256" key="6">
    <source>
        <dbReference type="ARBA" id="ARBA00023235"/>
    </source>
</evidence>
<dbReference type="GO" id="GO:0006096">
    <property type="term" value="P:glycolytic process"/>
    <property type="evidence" value="ECO:0007669"/>
    <property type="project" value="UniProtKB-KW"/>
</dbReference>
<dbReference type="InterPro" id="IPR017850">
    <property type="entry name" value="Alkaline_phosphatase_core_sf"/>
</dbReference>
<dbReference type="Proteomes" id="UP000318995">
    <property type="component" value="Unassembled WGS sequence"/>
</dbReference>
<evidence type="ECO:0000313" key="9">
    <source>
        <dbReference type="Proteomes" id="UP000318995"/>
    </source>
</evidence>
<dbReference type="InterPro" id="IPR006124">
    <property type="entry name" value="Metalloenzyme"/>
</dbReference>
<dbReference type="Gene3D" id="3.30.70.2130">
    <property type="entry name" value="Metalloenzyme domain"/>
    <property type="match status" value="1"/>
</dbReference>
<dbReference type="NCBIfam" id="NF003242">
    <property type="entry name" value="PRK04200.1"/>
    <property type="match status" value="1"/>
</dbReference>
<dbReference type="NCBIfam" id="TIGR02535">
    <property type="entry name" value="hyp_Hser_kinase"/>
    <property type="match status" value="1"/>
</dbReference>
<dbReference type="PANTHER" id="PTHR31209:SF4">
    <property type="entry name" value="2,3-BISPHOSPHOGLYCERATE-INDEPENDENT PHOSPHOGLYCERATE MUTASE"/>
    <property type="match status" value="1"/>
</dbReference>
<comment type="function">
    <text evidence="2">Catalyzes the interconversion of 2-phosphoglycerate and 3-phosphoglycerate.</text>
</comment>
<gene>
    <name evidence="8" type="ORF">Pla111_11890</name>
</gene>
<comment type="pathway">
    <text evidence="3">Carbohydrate degradation.</text>
</comment>
<dbReference type="GO" id="GO:0046872">
    <property type="term" value="F:metal ion binding"/>
    <property type="evidence" value="ECO:0007669"/>
    <property type="project" value="InterPro"/>
</dbReference>